<dbReference type="InterPro" id="IPR029069">
    <property type="entry name" value="HotDog_dom_sf"/>
</dbReference>
<accession>A0A6I6N2X8</accession>
<gene>
    <name evidence="1" type="ORF">GQF42_08020</name>
</gene>
<dbReference type="KEGG" id="sbro:GQF42_08020"/>
<protein>
    <recommendedName>
        <fullName evidence="3">Acyl-CoA thioesterase</fullName>
    </recommendedName>
</protein>
<keyword evidence="2" id="KW-1185">Reference proteome</keyword>
<dbReference type="Proteomes" id="UP000436138">
    <property type="component" value="Chromosome"/>
</dbReference>
<evidence type="ECO:0000313" key="2">
    <source>
        <dbReference type="Proteomes" id="UP000436138"/>
    </source>
</evidence>
<dbReference type="AlphaFoldDB" id="A0A6I6N2X8"/>
<name>A0A6I6N2X8_9ACTN</name>
<dbReference type="CDD" id="cd00586">
    <property type="entry name" value="4HBT"/>
    <property type="match status" value="1"/>
</dbReference>
<dbReference type="RefSeq" id="WP_158918953.1">
    <property type="nucleotide sequence ID" value="NZ_CP047020.1"/>
</dbReference>
<dbReference type="Pfam" id="PF13279">
    <property type="entry name" value="4HBT_2"/>
    <property type="match status" value="1"/>
</dbReference>
<sequence>MPVPGNAAKRHIIAVNGSDVWRSEFRLRFGDFDGLGHLTASVYLAFFEETRSAWMTGTLGVAYPTYVVATQHIEYLHEVTPDDGAVSVELALREVRTSSFRVVEHLTTAGYLCARSTATLAMWDMERRQSRPITPDERAVFEAYLAEPTHPMTP</sequence>
<organism evidence="1 2">
    <name type="scientific">Streptomyces broussonetiae</name>
    <dbReference type="NCBI Taxonomy" id="2686304"/>
    <lineage>
        <taxon>Bacteria</taxon>
        <taxon>Bacillati</taxon>
        <taxon>Actinomycetota</taxon>
        <taxon>Actinomycetes</taxon>
        <taxon>Kitasatosporales</taxon>
        <taxon>Streptomycetaceae</taxon>
        <taxon>Streptomyces</taxon>
    </lineage>
</organism>
<dbReference type="EMBL" id="CP047020">
    <property type="protein sequence ID" value="QHA03215.1"/>
    <property type="molecule type" value="Genomic_DNA"/>
</dbReference>
<reference evidence="1 2" key="1">
    <citation type="submission" date="2019-12" db="EMBL/GenBank/DDBJ databases">
        <title>Streptomyces sp. strain T44 isolated from rhizosphere soil of Broussonetia papyrifera.</title>
        <authorList>
            <person name="Mo P."/>
        </authorList>
    </citation>
    <scope>NUCLEOTIDE SEQUENCE [LARGE SCALE GENOMIC DNA]</scope>
    <source>
        <strain evidence="1 2">T44</strain>
    </source>
</reference>
<dbReference type="Gene3D" id="3.10.129.10">
    <property type="entry name" value="Hotdog Thioesterase"/>
    <property type="match status" value="1"/>
</dbReference>
<dbReference type="SUPFAM" id="SSF54637">
    <property type="entry name" value="Thioesterase/thiol ester dehydrase-isomerase"/>
    <property type="match status" value="1"/>
</dbReference>
<proteinExistence type="predicted"/>
<evidence type="ECO:0008006" key="3">
    <source>
        <dbReference type="Google" id="ProtNLM"/>
    </source>
</evidence>
<evidence type="ECO:0000313" key="1">
    <source>
        <dbReference type="EMBL" id="QHA03215.1"/>
    </source>
</evidence>